<feature type="region of interest" description="Disordered" evidence="1">
    <location>
        <begin position="74"/>
        <end position="97"/>
    </location>
</feature>
<evidence type="ECO:0000313" key="2">
    <source>
        <dbReference type="EMBL" id="THD00258.1"/>
    </source>
</evidence>
<name>A0A4S3JXR9_9EURO</name>
<dbReference type="VEuPathDB" id="FungiDB:EYZ11_000308"/>
<dbReference type="EMBL" id="SOSA01000004">
    <property type="protein sequence ID" value="THD00258.1"/>
    <property type="molecule type" value="Genomic_DNA"/>
</dbReference>
<dbReference type="Proteomes" id="UP000308092">
    <property type="component" value="Unassembled WGS sequence"/>
</dbReference>
<evidence type="ECO:0000256" key="1">
    <source>
        <dbReference type="SAM" id="MobiDB-lite"/>
    </source>
</evidence>
<keyword evidence="3" id="KW-1185">Reference proteome</keyword>
<organism evidence="2 3">
    <name type="scientific">Aspergillus tanneri</name>
    <dbReference type="NCBI Taxonomy" id="1220188"/>
    <lineage>
        <taxon>Eukaryota</taxon>
        <taxon>Fungi</taxon>
        <taxon>Dikarya</taxon>
        <taxon>Ascomycota</taxon>
        <taxon>Pezizomycotina</taxon>
        <taxon>Eurotiomycetes</taxon>
        <taxon>Eurotiomycetidae</taxon>
        <taxon>Eurotiales</taxon>
        <taxon>Aspergillaceae</taxon>
        <taxon>Aspergillus</taxon>
        <taxon>Aspergillus subgen. Circumdati</taxon>
    </lineage>
</organism>
<dbReference type="AlphaFoldDB" id="A0A4S3JXR9"/>
<feature type="compositionally biased region" description="Polar residues" evidence="1">
    <location>
        <begin position="77"/>
        <end position="95"/>
    </location>
</feature>
<accession>A0A4S3JXR9</accession>
<gene>
    <name evidence="2" type="ORF">EYZ11_000308</name>
</gene>
<sequence>MPPLRSARASKASQPCSLDEDFATIESVSPERQDHDHDTDTCTGSAQRAVNERLEKLEKTVEGLVDRLGHRLDARPNWNNESARTTTESISSEQNPGPVVLIREAAIDAGVHFPDQNDPHSDVISSGLLTLPMAQSLLEL</sequence>
<evidence type="ECO:0000313" key="3">
    <source>
        <dbReference type="Proteomes" id="UP000308092"/>
    </source>
</evidence>
<feature type="compositionally biased region" description="Basic and acidic residues" evidence="1">
    <location>
        <begin position="29"/>
        <end position="40"/>
    </location>
</feature>
<protein>
    <submittedName>
        <fullName evidence="2">Uncharacterized protein</fullName>
    </submittedName>
</protein>
<dbReference type="STRING" id="1220188.A0A4S3JXR9"/>
<proteinExistence type="predicted"/>
<reference evidence="2 3" key="1">
    <citation type="submission" date="2019-03" db="EMBL/GenBank/DDBJ databases">
        <title>The genome sequence of a newly discovered highly antifungal drug resistant Aspergillus species, Aspergillus tanneri NIH 1004.</title>
        <authorList>
            <person name="Mounaud S."/>
            <person name="Singh I."/>
            <person name="Joardar V."/>
            <person name="Pakala S."/>
            <person name="Pakala S."/>
            <person name="Venepally P."/>
            <person name="Hoover J."/>
            <person name="Nierman W."/>
            <person name="Chung J."/>
            <person name="Losada L."/>
        </authorList>
    </citation>
    <scope>NUCLEOTIDE SEQUENCE [LARGE SCALE GENOMIC DNA]</scope>
    <source>
        <strain evidence="2 3">NIH1004</strain>
    </source>
</reference>
<comment type="caution">
    <text evidence="2">The sequence shown here is derived from an EMBL/GenBank/DDBJ whole genome shotgun (WGS) entry which is preliminary data.</text>
</comment>
<feature type="region of interest" description="Disordered" evidence="1">
    <location>
        <begin position="1"/>
        <end position="45"/>
    </location>
</feature>